<comment type="caution">
    <text evidence="2">The sequence shown here is derived from an EMBL/GenBank/DDBJ whole genome shotgun (WGS) entry which is preliminary data.</text>
</comment>
<reference evidence="2 3" key="1">
    <citation type="journal article" date="2024" name="IMA Fungus">
        <title>Apiospora arundinis, a panoply of carbohydrate-active enzymes and secondary metabolites.</title>
        <authorList>
            <person name="Sorensen T."/>
            <person name="Petersen C."/>
            <person name="Muurmann A.T."/>
            <person name="Christiansen J.V."/>
            <person name="Brundto M.L."/>
            <person name="Overgaard C.K."/>
            <person name="Boysen A.T."/>
            <person name="Wollenberg R.D."/>
            <person name="Larsen T.O."/>
            <person name="Sorensen J.L."/>
            <person name="Nielsen K.L."/>
            <person name="Sondergaard T.E."/>
        </authorList>
    </citation>
    <scope>NUCLEOTIDE SEQUENCE [LARGE SCALE GENOMIC DNA]</scope>
    <source>
        <strain evidence="2 3">AAU 773</strain>
    </source>
</reference>
<evidence type="ECO:0000313" key="2">
    <source>
        <dbReference type="EMBL" id="KAK8877528.1"/>
    </source>
</evidence>
<sequence>MLDNCPDCGDFHHHITNFCGPGVLRLRISLSPTSCLTCKFLYELVTYRNPIDPDCEVYYLQFIRSGRSGKSKVFQLDSVYDRNTHTFAVHQSELGPEEGYGFVRTCLDFCQQNHGAYCARDNRISLPGLRLIDVETEAVVGVSSKDRVASAQLPYVALSYVWGSSPSEPQEDYLEQEVGEGLTRLPAVVQDAMTVCKDLGFRYLWVDKYCINQSNADEKHDQIQNMDRIYSAAELTIIAAGSESCSEGLHGVSRPRAAPCRIGKLTFTPMHELVFDDILKSKWNTRGWTYQEAILSRRVLVFTSGQYYFQCGATHRLELSPFDPRLDGRPNECFDTDDRFPVPLFPLLKSNLSLQERGHEPLEAIIDEYCTRQLSFDTDRLNAIAGILHRFQHTFAAFQFFFGMPLRSSREFSNNTAALTRALSWSKAYDIDTRVLHFPSWSWLGWKRKGTEAHPTSKRQQQSFSIRAVSDVKPWIPGLKNHYPLVDVEVNFIGKRRLYSWEKEMYIVLEMANRGSPVDALVLHGWTLEIDLRTEVIHWSDGQIWFEKEDYIHTNPPDNGLPSTVRCTGILVHLQVDSPESDSSCRYRNTYEQYSTTRFGIMLIRQTQEQAATPTYTRCGWIHAARDLRPHQTYLSTKDLIGEDFSPAIVFESTQSIRAFKKEVVVLK</sequence>
<dbReference type="Proteomes" id="UP001390339">
    <property type="component" value="Unassembled WGS sequence"/>
</dbReference>
<protein>
    <submittedName>
        <fullName evidence="2">Heterokaryon incompatibility protein-domain-containing protein</fullName>
    </submittedName>
</protein>
<name>A0ABR2JIA6_9PEZI</name>
<gene>
    <name evidence="2" type="ORF">PGQ11_002474</name>
</gene>
<proteinExistence type="predicted"/>
<dbReference type="Pfam" id="PF06985">
    <property type="entry name" value="HET"/>
    <property type="match status" value="1"/>
</dbReference>
<dbReference type="PANTHER" id="PTHR33112:SF1">
    <property type="entry name" value="HETEROKARYON INCOMPATIBILITY DOMAIN-CONTAINING PROTEIN"/>
    <property type="match status" value="1"/>
</dbReference>
<feature type="domain" description="Heterokaryon incompatibility" evidence="1">
    <location>
        <begin position="155"/>
        <end position="292"/>
    </location>
</feature>
<evidence type="ECO:0000313" key="3">
    <source>
        <dbReference type="Proteomes" id="UP001390339"/>
    </source>
</evidence>
<accession>A0ABR2JIA6</accession>
<dbReference type="PANTHER" id="PTHR33112">
    <property type="entry name" value="DOMAIN PROTEIN, PUTATIVE-RELATED"/>
    <property type="match status" value="1"/>
</dbReference>
<keyword evidence="3" id="KW-1185">Reference proteome</keyword>
<dbReference type="InterPro" id="IPR010730">
    <property type="entry name" value="HET"/>
</dbReference>
<organism evidence="2 3">
    <name type="scientific">Apiospora arundinis</name>
    <dbReference type="NCBI Taxonomy" id="335852"/>
    <lineage>
        <taxon>Eukaryota</taxon>
        <taxon>Fungi</taxon>
        <taxon>Dikarya</taxon>
        <taxon>Ascomycota</taxon>
        <taxon>Pezizomycotina</taxon>
        <taxon>Sordariomycetes</taxon>
        <taxon>Xylariomycetidae</taxon>
        <taxon>Amphisphaeriales</taxon>
        <taxon>Apiosporaceae</taxon>
        <taxon>Apiospora</taxon>
    </lineage>
</organism>
<dbReference type="EMBL" id="JAPCWZ010000002">
    <property type="protein sequence ID" value="KAK8877528.1"/>
    <property type="molecule type" value="Genomic_DNA"/>
</dbReference>
<evidence type="ECO:0000259" key="1">
    <source>
        <dbReference type="Pfam" id="PF06985"/>
    </source>
</evidence>